<evidence type="ECO:0000256" key="2">
    <source>
        <dbReference type="SAM" id="Phobius"/>
    </source>
</evidence>
<dbReference type="EMBL" id="JBHRZN010000004">
    <property type="protein sequence ID" value="MFC3850687.1"/>
    <property type="molecule type" value="Genomic_DNA"/>
</dbReference>
<accession>A0ABV7ZTZ9</accession>
<feature type="compositionally biased region" description="Polar residues" evidence="1">
    <location>
        <begin position="72"/>
        <end position="82"/>
    </location>
</feature>
<sequence length="90" mass="8902">MKLNSAPTHGVSNIAHVRDGRSIVRGPVQGVRRNAVSLAIVAGVGAVFGLMLHFSGLGAPTPDAPPAPTYVGVSSTGANGASDTADAALK</sequence>
<feature type="transmembrane region" description="Helical" evidence="2">
    <location>
        <begin position="35"/>
        <end position="54"/>
    </location>
</feature>
<reference evidence="4" key="1">
    <citation type="journal article" date="2019" name="Int. J. Syst. Evol. Microbiol.">
        <title>The Global Catalogue of Microorganisms (GCM) 10K type strain sequencing project: providing services to taxonomists for standard genome sequencing and annotation.</title>
        <authorList>
            <consortium name="The Broad Institute Genomics Platform"/>
            <consortium name="The Broad Institute Genome Sequencing Center for Infectious Disease"/>
            <person name="Wu L."/>
            <person name="Ma J."/>
        </authorList>
    </citation>
    <scope>NUCLEOTIDE SEQUENCE [LARGE SCALE GENOMIC DNA]</scope>
    <source>
        <strain evidence="4">CCUG 53252</strain>
    </source>
</reference>
<evidence type="ECO:0000256" key="1">
    <source>
        <dbReference type="SAM" id="MobiDB-lite"/>
    </source>
</evidence>
<protein>
    <submittedName>
        <fullName evidence="3">Uncharacterized protein</fullName>
    </submittedName>
</protein>
<gene>
    <name evidence="3" type="ORF">ACFORJ_10985</name>
</gene>
<dbReference type="Proteomes" id="UP001595751">
    <property type="component" value="Unassembled WGS sequence"/>
</dbReference>
<evidence type="ECO:0000313" key="4">
    <source>
        <dbReference type="Proteomes" id="UP001595751"/>
    </source>
</evidence>
<evidence type="ECO:0000313" key="3">
    <source>
        <dbReference type="EMBL" id="MFC3850687.1"/>
    </source>
</evidence>
<feature type="region of interest" description="Disordered" evidence="1">
    <location>
        <begin position="68"/>
        <end position="90"/>
    </location>
</feature>
<keyword evidence="2" id="KW-1133">Transmembrane helix</keyword>
<name>A0ABV7ZTZ9_9CORY</name>
<keyword evidence="2" id="KW-0812">Transmembrane</keyword>
<proteinExistence type="predicted"/>
<dbReference type="RefSeq" id="WP_290292877.1">
    <property type="nucleotide sequence ID" value="NZ_CP047211.1"/>
</dbReference>
<organism evidence="3 4">
    <name type="scientific">Corynebacterium hansenii</name>
    <dbReference type="NCBI Taxonomy" id="394964"/>
    <lineage>
        <taxon>Bacteria</taxon>
        <taxon>Bacillati</taxon>
        <taxon>Actinomycetota</taxon>
        <taxon>Actinomycetes</taxon>
        <taxon>Mycobacteriales</taxon>
        <taxon>Corynebacteriaceae</taxon>
        <taxon>Corynebacterium</taxon>
    </lineage>
</organism>
<keyword evidence="4" id="KW-1185">Reference proteome</keyword>
<comment type="caution">
    <text evidence="3">The sequence shown here is derived from an EMBL/GenBank/DDBJ whole genome shotgun (WGS) entry which is preliminary data.</text>
</comment>
<keyword evidence="2" id="KW-0472">Membrane</keyword>